<protein>
    <submittedName>
        <fullName evidence="1">Uncharacterized protein</fullName>
    </submittedName>
</protein>
<dbReference type="Proteomes" id="UP001362999">
    <property type="component" value="Unassembled WGS sequence"/>
</dbReference>
<name>A0AAV9ZS36_9AGAR</name>
<accession>A0AAV9ZS36</accession>
<sequence length="121" mass="14143">MSTHLTSDSQPSDTYDRQVAMLMEKQRRDEEAIEQQIRVLERMIQSRIHRASRESLGCSSRKQVHKDIRKWRKKIRELKVTMRAMGVIISYDICCQFERNLRARANGGDGEDGMEVIAYLA</sequence>
<proteinExistence type="predicted"/>
<evidence type="ECO:0000313" key="1">
    <source>
        <dbReference type="EMBL" id="KAK6988881.1"/>
    </source>
</evidence>
<organism evidence="1 2">
    <name type="scientific">Favolaschia claudopus</name>
    <dbReference type="NCBI Taxonomy" id="2862362"/>
    <lineage>
        <taxon>Eukaryota</taxon>
        <taxon>Fungi</taxon>
        <taxon>Dikarya</taxon>
        <taxon>Basidiomycota</taxon>
        <taxon>Agaricomycotina</taxon>
        <taxon>Agaricomycetes</taxon>
        <taxon>Agaricomycetidae</taxon>
        <taxon>Agaricales</taxon>
        <taxon>Marasmiineae</taxon>
        <taxon>Mycenaceae</taxon>
        <taxon>Favolaschia</taxon>
    </lineage>
</organism>
<dbReference type="AlphaFoldDB" id="A0AAV9ZS36"/>
<comment type="caution">
    <text evidence="1">The sequence shown here is derived from an EMBL/GenBank/DDBJ whole genome shotgun (WGS) entry which is preliminary data.</text>
</comment>
<dbReference type="EMBL" id="JAWWNJ010000119">
    <property type="protein sequence ID" value="KAK6988881.1"/>
    <property type="molecule type" value="Genomic_DNA"/>
</dbReference>
<reference evidence="1 2" key="1">
    <citation type="journal article" date="2024" name="J Genomics">
        <title>Draft genome sequencing and assembly of Favolaschia claudopus CIRM-BRFM 2984 isolated from oak limbs.</title>
        <authorList>
            <person name="Navarro D."/>
            <person name="Drula E."/>
            <person name="Chaduli D."/>
            <person name="Cazenave R."/>
            <person name="Ahrendt S."/>
            <person name="Wang J."/>
            <person name="Lipzen A."/>
            <person name="Daum C."/>
            <person name="Barry K."/>
            <person name="Grigoriev I.V."/>
            <person name="Favel A."/>
            <person name="Rosso M.N."/>
            <person name="Martin F."/>
        </authorList>
    </citation>
    <scope>NUCLEOTIDE SEQUENCE [LARGE SCALE GENOMIC DNA]</scope>
    <source>
        <strain evidence="1 2">CIRM-BRFM 2984</strain>
    </source>
</reference>
<evidence type="ECO:0000313" key="2">
    <source>
        <dbReference type="Proteomes" id="UP001362999"/>
    </source>
</evidence>
<keyword evidence="2" id="KW-1185">Reference proteome</keyword>
<gene>
    <name evidence="1" type="ORF">R3P38DRAFT_3228217</name>
</gene>